<proteinExistence type="predicted"/>
<feature type="compositionally biased region" description="Basic and acidic residues" evidence="1">
    <location>
        <begin position="87"/>
        <end position="106"/>
    </location>
</feature>
<feature type="region of interest" description="Disordered" evidence="1">
    <location>
        <begin position="76"/>
        <end position="122"/>
    </location>
</feature>
<dbReference type="EMBL" id="JARBHB010000011">
    <property type="protein sequence ID" value="KAJ8872674.1"/>
    <property type="molecule type" value="Genomic_DNA"/>
</dbReference>
<feature type="region of interest" description="Disordered" evidence="1">
    <location>
        <begin position="394"/>
        <end position="423"/>
    </location>
</feature>
<evidence type="ECO:0000313" key="3">
    <source>
        <dbReference type="Proteomes" id="UP001159363"/>
    </source>
</evidence>
<sequence>MQCSDHLSFRRNCPIHEENKVRKVIEEIWTALNIEGGVNGRFPRKRHGPARFPHAKIRNESAGDLTRITLMGGEQANRSATVASNEVSKEQRRNVRGEREIPEKTRRPAASPGTIPTCKNPGATPTRIEQVIRYFYTCRCLQTPNDLTECIDKIQLNALLLELDTIKTITSNLLLSVCGITPGSTTEFQRNSDPVVSVKDSIRETKMMIKLFRRYMRLSVMFRKSSYSPGYRFQGHMDDVTDSIEFSATIDYFYSKTLVQIHFCDWMVLMSRIAGVCPQIPGTQCRSYLIMIGPVSNKPGNGVLKNGDLTPLKTQTAISFPVMVETGPSPYADKLAGEWGEQTRPISGPRCVNAHSLDSIKFSRTPEQEVLRVGESEMRCEWSSAVMQGRGEVGALRESPPTSGIIRHDSHMRKSGSGPAGNGARFATVKRRVVLPLHHRGPLPGKESRRFLNSDTEHLVIRAQIDDSDQNVFQPIKEARRSCSVSGYGLSASQGYVPYTYKGRKSCKETCIAAARDWFAMASFWP</sequence>
<dbReference type="Proteomes" id="UP001159363">
    <property type="component" value="Chromosome 10"/>
</dbReference>
<protein>
    <submittedName>
        <fullName evidence="2">Uncharacterized protein</fullName>
    </submittedName>
</protein>
<evidence type="ECO:0000313" key="2">
    <source>
        <dbReference type="EMBL" id="KAJ8872674.1"/>
    </source>
</evidence>
<name>A0ABQ9GKW6_9NEOP</name>
<accession>A0ABQ9GKW6</accession>
<reference evidence="2 3" key="1">
    <citation type="submission" date="2023-02" db="EMBL/GenBank/DDBJ databases">
        <title>LHISI_Scaffold_Assembly.</title>
        <authorList>
            <person name="Stuart O.P."/>
            <person name="Cleave R."/>
            <person name="Magrath M.J.L."/>
            <person name="Mikheyev A.S."/>
        </authorList>
    </citation>
    <scope>NUCLEOTIDE SEQUENCE [LARGE SCALE GENOMIC DNA]</scope>
    <source>
        <strain evidence="2">Daus_M_001</strain>
        <tissue evidence="2">Leg muscle</tissue>
    </source>
</reference>
<gene>
    <name evidence="2" type="ORF">PR048_026285</name>
</gene>
<comment type="caution">
    <text evidence="2">The sequence shown here is derived from an EMBL/GenBank/DDBJ whole genome shotgun (WGS) entry which is preliminary data.</text>
</comment>
<evidence type="ECO:0000256" key="1">
    <source>
        <dbReference type="SAM" id="MobiDB-lite"/>
    </source>
</evidence>
<organism evidence="2 3">
    <name type="scientific">Dryococelus australis</name>
    <dbReference type="NCBI Taxonomy" id="614101"/>
    <lineage>
        <taxon>Eukaryota</taxon>
        <taxon>Metazoa</taxon>
        <taxon>Ecdysozoa</taxon>
        <taxon>Arthropoda</taxon>
        <taxon>Hexapoda</taxon>
        <taxon>Insecta</taxon>
        <taxon>Pterygota</taxon>
        <taxon>Neoptera</taxon>
        <taxon>Polyneoptera</taxon>
        <taxon>Phasmatodea</taxon>
        <taxon>Verophasmatodea</taxon>
        <taxon>Anareolatae</taxon>
        <taxon>Phasmatidae</taxon>
        <taxon>Eurycanthinae</taxon>
        <taxon>Dryococelus</taxon>
    </lineage>
</organism>
<keyword evidence="3" id="KW-1185">Reference proteome</keyword>
<feature type="compositionally biased region" description="Polar residues" evidence="1">
    <location>
        <begin position="76"/>
        <end position="86"/>
    </location>
</feature>